<organism evidence="7 8">
    <name type="scientific">Ilumatobacter fluminis</name>
    <dbReference type="NCBI Taxonomy" id="467091"/>
    <lineage>
        <taxon>Bacteria</taxon>
        <taxon>Bacillati</taxon>
        <taxon>Actinomycetota</taxon>
        <taxon>Acidimicrobiia</taxon>
        <taxon>Acidimicrobiales</taxon>
        <taxon>Ilumatobacteraceae</taxon>
        <taxon>Ilumatobacter</taxon>
    </lineage>
</organism>
<evidence type="ECO:0000256" key="3">
    <source>
        <dbReference type="ARBA" id="ARBA00022490"/>
    </source>
</evidence>
<keyword evidence="5" id="KW-0966">Cell projection</keyword>
<evidence type="ECO:0000256" key="4">
    <source>
        <dbReference type="ARBA" id="ARBA00023069"/>
    </source>
</evidence>
<evidence type="ECO:0000313" key="8">
    <source>
        <dbReference type="Proteomes" id="UP000294558"/>
    </source>
</evidence>
<accession>A0A4R7I0U6</accession>
<keyword evidence="8" id="KW-1185">Reference proteome</keyword>
<dbReference type="GO" id="GO:0005975">
    <property type="term" value="P:carbohydrate metabolic process"/>
    <property type="evidence" value="ECO:0007669"/>
    <property type="project" value="UniProtKB-ARBA"/>
</dbReference>
<comment type="caution">
    <text evidence="7">The sequence shown here is derived from an EMBL/GenBank/DDBJ whole genome shotgun (WGS) entry which is preliminary data.</text>
</comment>
<name>A0A4R7I0U6_9ACTN</name>
<dbReference type="InterPro" id="IPR013783">
    <property type="entry name" value="Ig-like_fold"/>
</dbReference>
<gene>
    <name evidence="7" type="ORF">BDK89_2636</name>
</gene>
<evidence type="ECO:0000259" key="6">
    <source>
        <dbReference type="Pfam" id="PF22544"/>
    </source>
</evidence>
<dbReference type="SUPFAM" id="SSF82171">
    <property type="entry name" value="DPP6 N-terminal domain-like"/>
    <property type="match status" value="1"/>
</dbReference>
<dbReference type="NCBIfam" id="NF012200">
    <property type="entry name" value="choice_anch_D"/>
    <property type="match status" value="2"/>
</dbReference>
<evidence type="ECO:0000313" key="7">
    <source>
        <dbReference type="EMBL" id="TDT17035.1"/>
    </source>
</evidence>
<proteinExistence type="predicted"/>
<keyword evidence="3" id="KW-0963">Cytoplasm</keyword>
<feature type="domain" description="HYDIN/VesB/CFA65-like Ig-like" evidence="6">
    <location>
        <begin position="377"/>
        <end position="453"/>
    </location>
</feature>
<reference evidence="7 8" key="1">
    <citation type="submission" date="2019-03" db="EMBL/GenBank/DDBJ databases">
        <title>Sequencing the genomes of 1000 actinobacteria strains.</title>
        <authorList>
            <person name="Klenk H.-P."/>
        </authorList>
    </citation>
    <scope>NUCLEOTIDE SEQUENCE [LARGE SCALE GENOMIC DNA]</scope>
    <source>
        <strain evidence="7 8">DSM 18936</strain>
    </source>
</reference>
<dbReference type="AlphaFoldDB" id="A0A4R7I0U6"/>
<evidence type="ECO:0000256" key="1">
    <source>
        <dbReference type="ARBA" id="ARBA00004138"/>
    </source>
</evidence>
<comment type="subcellular location">
    <subcellularLocation>
        <location evidence="1">Cell projection</location>
        <location evidence="1">Cilium</location>
    </subcellularLocation>
    <subcellularLocation>
        <location evidence="2">Cytoplasm</location>
    </subcellularLocation>
</comment>
<dbReference type="Pfam" id="PF22544">
    <property type="entry name" value="HYDIN_VesB_CFA65-like_Ig"/>
    <property type="match status" value="1"/>
</dbReference>
<keyword evidence="4" id="KW-0969">Cilium</keyword>
<dbReference type="Gene3D" id="2.60.40.10">
    <property type="entry name" value="Immunoglobulins"/>
    <property type="match status" value="2"/>
</dbReference>
<dbReference type="InterPro" id="IPR053879">
    <property type="entry name" value="HYDIN_VesB_CFA65-like_Ig"/>
</dbReference>
<evidence type="ECO:0000256" key="5">
    <source>
        <dbReference type="ARBA" id="ARBA00023273"/>
    </source>
</evidence>
<protein>
    <recommendedName>
        <fullName evidence="6">HYDIN/VesB/CFA65-like Ig-like domain-containing protein</fullName>
    </recommendedName>
</protein>
<sequence>MRVAVAAAALAGVAVASVTGGTGPVDAQDPFVPAELASYEPSGSPLFTDAENPSMSALGHVVSYEYSPNETISPLMRVRTEPSVAVPNPPNGRFHGLSDDGCVIGFRMPPIPISDRSLYPLVRFNRCSGNSTFLGYADRQILGSAAVDADGSVIAFPAADGIFVYTLNGDALATEALLPLPSQGWGAAELAISDNGATLAAIAGAGPNSFGGLDFSELYIVDVASGSFQGIASTANRVSMSGDATLVAYRNYELGTITVLDRSAGQNRPVLPASDAYLSNDGRHLAYRLFGGDNSYVYITTSGDRWATSTPAEFVSYTLPGVNSFVTASDPVVSEHGRWVGWISPYPFLYVDQPGEIGRFQQRQALVRERRPVLTVQSIDYGTVPGPTDRTSTVTNVGPSGWRVTAIESTGPFQVRSENCPAVLHPGQSCQVTVRFLAQTQGQSTGELRVRDNSYPGIPLLATGRLIGSFDPGTPPPRVTTTTISTVTTTTQPGTPQNVGLSITPSPIVFDSSVVGQAAPTRDATVTNVGDIAVTVQSVGIAGVATADFSIIDDGCTDEALAPGASCPLEIRFTPTAGGSRSAAVSASGTSGTFAAAPLRGAGRYEVELEVSPEVAGGGQVVSVTGTGYPASTSVQVSLAGSPPQSASTDAGGRFVVQWLVLDGTPQGVVQADDVATVDYDAEPADLRIVPSPMRPQGNLATLDRLARNHVSR</sequence>
<dbReference type="Proteomes" id="UP000294558">
    <property type="component" value="Unassembled WGS sequence"/>
</dbReference>
<dbReference type="EMBL" id="SOAU01000001">
    <property type="protein sequence ID" value="TDT17035.1"/>
    <property type="molecule type" value="Genomic_DNA"/>
</dbReference>
<evidence type="ECO:0000256" key="2">
    <source>
        <dbReference type="ARBA" id="ARBA00004496"/>
    </source>
</evidence>